<feature type="transmembrane region" description="Helical" evidence="1">
    <location>
        <begin position="142"/>
        <end position="161"/>
    </location>
</feature>
<dbReference type="PANTHER" id="PTHR30590:SF2">
    <property type="entry name" value="INNER MEMBRANE PROTEIN"/>
    <property type="match status" value="1"/>
</dbReference>
<feature type="transmembrane region" description="Helical" evidence="1">
    <location>
        <begin position="56"/>
        <end position="77"/>
    </location>
</feature>
<comment type="caution">
    <text evidence="3">The sequence shown here is derived from an EMBL/GenBank/DDBJ whole genome shotgun (WGS) entry which is preliminary data.</text>
</comment>
<feature type="transmembrane region" description="Helical" evidence="1">
    <location>
        <begin position="121"/>
        <end position="137"/>
    </location>
</feature>
<evidence type="ECO:0000256" key="1">
    <source>
        <dbReference type="SAM" id="Phobius"/>
    </source>
</evidence>
<evidence type="ECO:0000313" key="3">
    <source>
        <dbReference type="EMBL" id="GHA31439.1"/>
    </source>
</evidence>
<dbReference type="Pfam" id="PF04235">
    <property type="entry name" value="DUF418"/>
    <property type="match status" value="1"/>
</dbReference>
<organism evidence="3 4">
    <name type="scientific">Salinimicrobium marinum</name>
    <dbReference type="NCBI Taxonomy" id="680283"/>
    <lineage>
        <taxon>Bacteria</taxon>
        <taxon>Pseudomonadati</taxon>
        <taxon>Bacteroidota</taxon>
        <taxon>Flavobacteriia</taxon>
        <taxon>Flavobacteriales</taxon>
        <taxon>Flavobacteriaceae</taxon>
        <taxon>Salinimicrobium</taxon>
    </lineage>
</organism>
<feature type="transmembrane region" description="Helical" evidence="1">
    <location>
        <begin position="284"/>
        <end position="308"/>
    </location>
</feature>
<dbReference type="InterPro" id="IPR052529">
    <property type="entry name" value="Bact_Transport_Assoc"/>
</dbReference>
<dbReference type="InterPro" id="IPR007349">
    <property type="entry name" value="DUF418"/>
</dbReference>
<evidence type="ECO:0000313" key="4">
    <source>
        <dbReference type="Proteomes" id="UP000610456"/>
    </source>
</evidence>
<reference evidence="3" key="2">
    <citation type="submission" date="2020-09" db="EMBL/GenBank/DDBJ databases">
        <authorList>
            <person name="Sun Q."/>
            <person name="Kim S."/>
        </authorList>
    </citation>
    <scope>NUCLEOTIDE SEQUENCE</scope>
    <source>
        <strain evidence="3">KCTC 12719</strain>
    </source>
</reference>
<feature type="transmembrane region" description="Helical" evidence="1">
    <location>
        <begin position="98"/>
        <end position="115"/>
    </location>
</feature>
<keyword evidence="1" id="KW-0472">Membrane</keyword>
<feature type="transmembrane region" description="Helical" evidence="1">
    <location>
        <begin position="328"/>
        <end position="350"/>
    </location>
</feature>
<dbReference type="PANTHER" id="PTHR30590">
    <property type="entry name" value="INNER MEMBRANE PROTEIN"/>
    <property type="match status" value="1"/>
</dbReference>
<dbReference type="AlphaFoldDB" id="A0A918VUW8"/>
<gene>
    <name evidence="3" type="ORF">GCM10007103_11350</name>
</gene>
<evidence type="ECO:0000259" key="2">
    <source>
        <dbReference type="Pfam" id="PF04235"/>
    </source>
</evidence>
<proteinExistence type="predicted"/>
<feature type="domain" description="DUF418" evidence="2">
    <location>
        <begin position="248"/>
        <end position="394"/>
    </location>
</feature>
<name>A0A918VUW8_9FLAO</name>
<dbReference type="Proteomes" id="UP000610456">
    <property type="component" value="Unassembled WGS sequence"/>
</dbReference>
<keyword evidence="1" id="KW-1133">Transmembrane helix</keyword>
<sequence>MGESTVTTAKKRIDTIDVLRGFALAGILYAHMVIWYTGAALPPEVYTSYDSTADGIAMGIFGALVFGKFFSVFSFLFGLSFYLHFKKNKSRKSHLPRYVWRLSLLLLIGVVHHILWRGDILAIYAVLGMVLLLFRHLPPKTILVMGVFLILNIPTHVYDLFGEGNPDISVNFPMEEEANRYYELVQNEGFITVLKDNWYSWPSKIAYQLESGRLLMTFGYFLLGFYAGCTNLFTSIRKNLGKFTLWNQMLERVILVLLLVGIFMYLFDLVTIPEIKVIPELKWLASFLFDIYNACLSIFYITGVTILFRNSFFRSILQPLGTMGRMALTNYLLQTFFGLLLFYHFGLGLFDKTSPAINVVLGAGVFYFQLKFSQWWLKRYKQGPVEWLWKGLTNLEFTSLKKQGTISAPQDVKSYSGSG</sequence>
<dbReference type="EMBL" id="BMXB01000002">
    <property type="protein sequence ID" value="GHA31439.1"/>
    <property type="molecule type" value="Genomic_DNA"/>
</dbReference>
<reference evidence="3" key="1">
    <citation type="journal article" date="2014" name="Int. J. Syst. Evol. Microbiol.">
        <title>Complete genome sequence of Corynebacterium casei LMG S-19264T (=DSM 44701T), isolated from a smear-ripened cheese.</title>
        <authorList>
            <consortium name="US DOE Joint Genome Institute (JGI-PGF)"/>
            <person name="Walter F."/>
            <person name="Albersmeier A."/>
            <person name="Kalinowski J."/>
            <person name="Ruckert C."/>
        </authorList>
    </citation>
    <scope>NUCLEOTIDE SEQUENCE</scope>
    <source>
        <strain evidence="3">KCTC 12719</strain>
    </source>
</reference>
<dbReference type="RefSeq" id="WP_189603732.1">
    <property type="nucleotide sequence ID" value="NZ_BMXB01000002.1"/>
</dbReference>
<feature type="transmembrane region" description="Helical" evidence="1">
    <location>
        <begin position="18"/>
        <end position="36"/>
    </location>
</feature>
<feature type="transmembrane region" description="Helical" evidence="1">
    <location>
        <begin position="356"/>
        <end position="372"/>
    </location>
</feature>
<feature type="transmembrane region" description="Helical" evidence="1">
    <location>
        <begin position="253"/>
        <end position="272"/>
    </location>
</feature>
<keyword evidence="1" id="KW-0812">Transmembrane</keyword>
<feature type="transmembrane region" description="Helical" evidence="1">
    <location>
        <begin position="214"/>
        <end position="233"/>
    </location>
</feature>
<keyword evidence="4" id="KW-1185">Reference proteome</keyword>
<accession>A0A918VUW8</accession>
<protein>
    <submittedName>
        <fullName evidence="3">Membrane protein</fullName>
    </submittedName>
</protein>